<keyword evidence="1 5" id="KW-0597">Phosphoprotein</keyword>
<dbReference type="PRINTS" id="PR00038">
    <property type="entry name" value="HTHLUXR"/>
</dbReference>
<dbReference type="PROSITE" id="PS50110">
    <property type="entry name" value="RESPONSE_REGULATORY"/>
    <property type="match status" value="1"/>
</dbReference>
<dbReference type="SUPFAM" id="SSF46894">
    <property type="entry name" value="C-terminal effector domain of the bipartite response regulators"/>
    <property type="match status" value="1"/>
</dbReference>
<dbReference type="InterPro" id="IPR058245">
    <property type="entry name" value="NreC/VraR/RcsB-like_REC"/>
</dbReference>
<evidence type="ECO:0000259" key="6">
    <source>
        <dbReference type="PROSITE" id="PS50043"/>
    </source>
</evidence>
<sequence length="223" mass="23808">MRVVIAEDGVLLREGLTLLVQARPELELVAVCEDLPTLLDAVAADPPDVVLTDIRMPPTGTDEGLRAARRFRSSHPDLGVVVLSQYVEPDYASQLFEDGSRRRAYLLKERVSDVEQVVAAMREVAAGGSVVDPRVVEELVAARRRGGDGPLSRLTERELAVLAGIAQGRNNAAIAEALVLTVRAVEKHINAIFAKLGLAADPGSHHRVRAALLFLAESSGAGG</sequence>
<dbReference type="CDD" id="cd17535">
    <property type="entry name" value="REC_NarL-like"/>
    <property type="match status" value="1"/>
</dbReference>
<evidence type="ECO:0000256" key="4">
    <source>
        <dbReference type="ARBA" id="ARBA00023163"/>
    </source>
</evidence>
<dbReference type="Gene3D" id="3.40.50.2300">
    <property type="match status" value="1"/>
</dbReference>
<dbReference type="EMBL" id="JASVWF010000004">
    <property type="protein sequence ID" value="MDL5158270.1"/>
    <property type="molecule type" value="Genomic_DNA"/>
</dbReference>
<dbReference type="InterPro" id="IPR000792">
    <property type="entry name" value="Tscrpt_reg_LuxR_C"/>
</dbReference>
<evidence type="ECO:0000256" key="2">
    <source>
        <dbReference type="ARBA" id="ARBA00023015"/>
    </source>
</evidence>
<dbReference type="SMART" id="SM00448">
    <property type="entry name" value="REC"/>
    <property type="match status" value="1"/>
</dbReference>
<proteinExistence type="predicted"/>
<feature type="domain" description="HTH luxR-type" evidence="6">
    <location>
        <begin position="147"/>
        <end position="212"/>
    </location>
</feature>
<dbReference type="SMART" id="SM00421">
    <property type="entry name" value="HTH_LUXR"/>
    <property type="match status" value="1"/>
</dbReference>
<keyword evidence="4" id="KW-0804">Transcription</keyword>
<keyword evidence="2" id="KW-0805">Transcription regulation</keyword>
<dbReference type="Pfam" id="PF00072">
    <property type="entry name" value="Response_reg"/>
    <property type="match status" value="1"/>
</dbReference>
<evidence type="ECO:0000259" key="7">
    <source>
        <dbReference type="PROSITE" id="PS50110"/>
    </source>
</evidence>
<dbReference type="InterPro" id="IPR011006">
    <property type="entry name" value="CheY-like_superfamily"/>
</dbReference>
<keyword evidence="3" id="KW-0238">DNA-binding</keyword>
<dbReference type="PANTHER" id="PTHR43214">
    <property type="entry name" value="TWO-COMPONENT RESPONSE REGULATOR"/>
    <property type="match status" value="1"/>
</dbReference>
<dbReference type="PANTHER" id="PTHR43214:SF24">
    <property type="entry name" value="TRANSCRIPTIONAL REGULATORY PROTEIN NARL-RELATED"/>
    <property type="match status" value="1"/>
</dbReference>
<comment type="caution">
    <text evidence="8">The sequence shown here is derived from an EMBL/GenBank/DDBJ whole genome shotgun (WGS) entry which is preliminary data.</text>
</comment>
<organism evidence="8 9">
    <name type="scientific">Actinomycetospora termitidis</name>
    <dbReference type="NCBI Taxonomy" id="3053470"/>
    <lineage>
        <taxon>Bacteria</taxon>
        <taxon>Bacillati</taxon>
        <taxon>Actinomycetota</taxon>
        <taxon>Actinomycetes</taxon>
        <taxon>Pseudonocardiales</taxon>
        <taxon>Pseudonocardiaceae</taxon>
        <taxon>Actinomycetospora</taxon>
    </lineage>
</organism>
<dbReference type="CDD" id="cd06170">
    <property type="entry name" value="LuxR_C_like"/>
    <property type="match status" value="1"/>
</dbReference>
<evidence type="ECO:0000256" key="3">
    <source>
        <dbReference type="ARBA" id="ARBA00023125"/>
    </source>
</evidence>
<dbReference type="PROSITE" id="PS50043">
    <property type="entry name" value="HTH_LUXR_2"/>
    <property type="match status" value="1"/>
</dbReference>
<reference evidence="8 9" key="1">
    <citation type="submission" date="2023-06" db="EMBL/GenBank/DDBJ databases">
        <title>Actinomycetospora Odt1-22.</title>
        <authorList>
            <person name="Supong K."/>
        </authorList>
    </citation>
    <scope>NUCLEOTIDE SEQUENCE [LARGE SCALE GENOMIC DNA]</scope>
    <source>
        <strain evidence="8 9">Odt1-22</strain>
    </source>
</reference>
<gene>
    <name evidence="8" type="ORF">QRT03_20050</name>
</gene>
<evidence type="ECO:0000256" key="5">
    <source>
        <dbReference type="PROSITE-ProRule" id="PRU00169"/>
    </source>
</evidence>
<dbReference type="Proteomes" id="UP001231924">
    <property type="component" value="Unassembled WGS sequence"/>
</dbReference>
<dbReference type="SUPFAM" id="SSF52172">
    <property type="entry name" value="CheY-like"/>
    <property type="match status" value="1"/>
</dbReference>
<evidence type="ECO:0000313" key="8">
    <source>
        <dbReference type="EMBL" id="MDL5158270.1"/>
    </source>
</evidence>
<accession>A0ABT7MC72</accession>
<evidence type="ECO:0000313" key="9">
    <source>
        <dbReference type="Proteomes" id="UP001231924"/>
    </source>
</evidence>
<dbReference type="InterPro" id="IPR001789">
    <property type="entry name" value="Sig_transdc_resp-reg_receiver"/>
</dbReference>
<protein>
    <submittedName>
        <fullName evidence="8">Response regulator transcription factor</fullName>
    </submittedName>
</protein>
<dbReference type="InterPro" id="IPR016032">
    <property type="entry name" value="Sig_transdc_resp-reg_C-effctor"/>
</dbReference>
<dbReference type="InterPro" id="IPR039420">
    <property type="entry name" value="WalR-like"/>
</dbReference>
<name>A0ABT7MC72_9PSEU</name>
<keyword evidence="9" id="KW-1185">Reference proteome</keyword>
<feature type="modified residue" description="4-aspartylphosphate" evidence="5">
    <location>
        <position position="53"/>
    </location>
</feature>
<feature type="domain" description="Response regulatory" evidence="7">
    <location>
        <begin position="2"/>
        <end position="123"/>
    </location>
</feature>
<evidence type="ECO:0000256" key="1">
    <source>
        <dbReference type="ARBA" id="ARBA00022553"/>
    </source>
</evidence>
<dbReference type="Pfam" id="PF00196">
    <property type="entry name" value="GerE"/>
    <property type="match status" value="1"/>
</dbReference>